<dbReference type="Proteomes" id="UP000249910">
    <property type="component" value="Chromosome"/>
</dbReference>
<feature type="transmembrane region" description="Helical" evidence="1">
    <location>
        <begin position="12"/>
        <end position="33"/>
    </location>
</feature>
<keyword evidence="1" id="KW-0812">Transmembrane</keyword>
<dbReference type="EMBL" id="CP022132">
    <property type="protein sequence ID" value="ASG67039.1"/>
    <property type="molecule type" value="Genomic_DNA"/>
</dbReference>
<organism evidence="2 3">
    <name type="scientific">Francisella halioticida</name>
    <dbReference type="NCBI Taxonomy" id="549298"/>
    <lineage>
        <taxon>Bacteria</taxon>
        <taxon>Pseudomonadati</taxon>
        <taxon>Pseudomonadota</taxon>
        <taxon>Gammaproteobacteria</taxon>
        <taxon>Thiotrichales</taxon>
        <taxon>Francisellaceae</taxon>
        <taxon>Francisella</taxon>
    </lineage>
</organism>
<keyword evidence="1" id="KW-0472">Membrane</keyword>
<evidence type="ECO:0000313" key="2">
    <source>
        <dbReference type="EMBL" id="ASG67039.1"/>
    </source>
</evidence>
<keyword evidence="1" id="KW-1133">Transmembrane helix</keyword>
<sequence>MMRRKDLGVSLVEVLVTIAVAWIVMVLIVQSFYQMRRQNIETVENLHTHTEAVEVDNIFRSLIDNAYISGNATYSFWKLSSLQVASQLNPLNYPIIFAQRAALTPGVTTLTPNFEADTDVLVVQTIDDPQVLSTAIVSGAISFTRPVAVAPAITAGRYMLLSSESHQNLITAANNVASGSTAINMAAINQNFPAGTTLYTDYVVRIIYVEEQADGQGNVEDNLVQLNYDGTGAPVRTVLLSGVSNLQISYNTGAGWQRVTANDPEELRLWYKQIRGLRFNYNLNGESHETVVAFGGIGDNSI</sequence>
<evidence type="ECO:0000313" key="3">
    <source>
        <dbReference type="Proteomes" id="UP000249910"/>
    </source>
</evidence>
<evidence type="ECO:0000256" key="1">
    <source>
        <dbReference type="SAM" id="Phobius"/>
    </source>
</evidence>
<gene>
    <name evidence="2" type="ORF">CDV26_00345</name>
</gene>
<name>A0ABM6LWM2_9GAMM</name>
<proteinExistence type="predicted"/>
<accession>A0ABM6LWM2</accession>
<keyword evidence="3" id="KW-1185">Reference proteome</keyword>
<reference evidence="2 3" key="1">
    <citation type="submission" date="2017-06" db="EMBL/GenBank/DDBJ databases">
        <title>Complete genome of Francisella halioticida.</title>
        <authorList>
            <person name="Sjodin A."/>
        </authorList>
    </citation>
    <scope>NUCLEOTIDE SEQUENCE [LARGE SCALE GENOMIC DNA]</scope>
    <source>
        <strain evidence="2 3">DSM 23729</strain>
    </source>
</reference>
<protein>
    <submittedName>
        <fullName evidence="2">Uncharacterized protein</fullName>
    </submittedName>
</protein>